<organism evidence="3 4">
    <name type="scientific">Diacronema lutheri</name>
    <name type="common">Unicellular marine alga</name>
    <name type="synonym">Monochrysis lutheri</name>
    <dbReference type="NCBI Taxonomy" id="2081491"/>
    <lineage>
        <taxon>Eukaryota</taxon>
        <taxon>Haptista</taxon>
        <taxon>Haptophyta</taxon>
        <taxon>Pavlovophyceae</taxon>
        <taxon>Pavlovales</taxon>
        <taxon>Pavlovaceae</taxon>
        <taxon>Diacronema</taxon>
    </lineage>
</organism>
<dbReference type="PROSITE" id="PS50206">
    <property type="entry name" value="RHODANESE_3"/>
    <property type="match status" value="1"/>
</dbReference>
<dbReference type="OrthoDB" id="422040at2759"/>
<dbReference type="AlphaFoldDB" id="A0A8J5X755"/>
<accession>A0A8J5X755</accession>
<dbReference type="Proteomes" id="UP000751190">
    <property type="component" value="Unassembled WGS sequence"/>
</dbReference>
<dbReference type="EMBL" id="JAGTXO010000029">
    <property type="protein sequence ID" value="KAG8460893.1"/>
    <property type="molecule type" value="Genomic_DNA"/>
</dbReference>
<dbReference type="InterPro" id="IPR036873">
    <property type="entry name" value="Rhodanese-like_dom_sf"/>
</dbReference>
<protein>
    <recommendedName>
        <fullName evidence="2">Rhodanese domain-containing protein</fullName>
    </recommendedName>
</protein>
<feature type="domain" description="Rhodanese" evidence="2">
    <location>
        <begin position="38"/>
        <end position="129"/>
    </location>
</feature>
<feature type="compositionally biased region" description="Gly residues" evidence="1">
    <location>
        <begin position="186"/>
        <end position="199"/>
    </location>
</feature>
<dbReference type="InterPro" id="IPR001763">
    <property type="entry name" value="Rhodanese-like_dom"/>
</dbReference>
<comment type="caution">
    <text evidence="3">The sequence shown here is derived from an EMBL/GenBank/DDBJ whole genome shotgun (WGS) entry which is preliminary data.</text>
</comment>
<evidence type="ECO:0000313" key="4">
    <source>
        <dbReference type="Proteomes" id="UP000751190"/>
    </source>
</evidence>
<sequence>MAAAVEDLGSKRARVVALVERYAPAGVELISRAEIDALGSRAILIDCRTAAERGVSTLPNAVSRDEFERARGAEAALAEERWVVPYCTVGMRSGEYALELQRQHALRGLRVRNGEGVLLWSLDGGGLVGPDGKATSRLHTFAPRFTIVRADVQAVQFAGVGLMGVFAVMREGAVRALRRHAARTPPGGGTLAPSDGSGG</sequence>
<reference evidence="3" key="1">
    <citation type="submission" date="2021-05" db="EMBL/GenBank/DDBJ databases">
        <title>The genome of the haptophyte Pavlova lutheri (Diacronema luteri, Pavlovales) - a model for lipid biosynthesis in eukaryotic algae.</title>
        <authorList>
            <person name="Hulatt C.J."/>
            <person name="Posewitz M.C."/>
        </authorList>
    </citation>
    <scope>NUCLEOTIDE SEQUENCE</scope>
    <source>
        <strain evidence="3">NIVA-4/92</strain>
    </source>
</reference>
<dbReference type="SUPFAM" id="SSF52821">
    <property type="entry name" value="Rhodanese/Cell cycle control phosphatase"/>
    <property type="match status" value="1"/>
</dbReference>
<proteinExistence type="predicted"/>
<gene>
    <name evidence="3" type="ORF">KFE25_010644</name>
</gene>
<evidence type="ECO:0000256" key="1">
    <source>
        <dbReference type="SAM" id="MobiDB-lite"/>
    </source>
</evidence>
<dbReference type="Gene3D" id="3.40.250.10">
    <property type="entry name" value="Rhodanese-like domain"/>
    <property type="match status" value="1"/>
</dbReference>
<evidence type="ECO:0000259" key="2">
    <source>
        <dbReference type="PROSITE" id="PS50206"/>
    </source>
</evidence>
<dbReference type="OMA" id="LYCEWIR"/>
<evidence type="ECO:0000313" key="3">
    <source>
        <dbReference type="EMBL" id="KAG8460893.1"/>
    </source>
</evidence>
<feature type="region of interest" description="Disordered" evidence="1">
    <location>
        <begin position="180"/>
        <end position="199"/>
    </location>
</feature>
<name>A0A8J5X755_DIALT</name>
<keyword evidence="4" id="KW-1185">Reference proteome</keyword>